<dbReference type="SMART" id="SM00898">
    <property type="entry name" value="Fapy_DNA_glyco"/>
    <property type="match status" value="1"/>
</dbReference>
<evidence type="ECO:0000256" key="6">
    <source>
        <dbReference type="ARBA" id="ARBA00023204"/>
    </source>
</evidence>
<dbReference type="OrthoDB" id="9800855at2"/>
<sequence>MPEGPSIVILREEAASFAGRKVLRVEGNARLIDVDRMRNQPVRAVCSWGKHFLIAFPTFALRVHFMLFGSYRIDERKPNANVRLSLGFAKGRELNFYACSLKYIEGPLDETYDWSADVMADAWNPRAARKKLSAQPDALVADALLDQSVFSGVGNIIKNEVLHRIRVHPESTVGALPSRKLGEMIKQAREYSFDFLEWKKAYVLRKHWQVHAKKTCPRDSTPLSYRKHLGRAGRRAFWCATCQTLYE</sequence>
<evidence type="ECO:0000256" key="3">
    <source>
        <dbReference type="ARBA" id="ARBA00022763"/>
    </source>
</evidence>
<reference evidence="11 12" key="1">
    <citation type="submission" date="2014-09" db="EMBL/GenBank/DDBJ databases">
        <title>Genome sequences of Lysobacter dokdonensis DS-58.</title>
        <authorList>
            <person name="Kim J.F."/>
            <person name="Kwak M.-J."/>
        </authorList>
    </citation>
    <scope>NUCLEOTIDE SEQUENCE [LARGE SCALE GENOMIC DNA]</scope>
    <source>
        <strain evidence="11 12">DS-58</strain>
    </source>
</reference>
<keyword evidence="11" id="KW-0540">Nuclease</keyword>
<organism evidence="11 12">
    <name type="scientific">Lysobacter dokdonensis DS-58</name>
    <dbReference type="NCBI Taxonomy" id="1300345"/>
    <lineage>
        <taxon>Bacteria</taxon>
        <taxon>Pseudomonadati</taxon>
        <taxon>Pseudomonadota</taxon>
        <taxon>Gammaproteobacteria</taxon>
        <taxon>Lysobacterales</taxon>
        <taxon>Lysobacteraceae</taxon>
        <taxon>Noviluteimonas</taxon>
    </lineage>
</organism>
<dbReference type="GO" id="GO:0008534">
    <property type="term" value="F:oxidized purine nucleobase lesion DNA N-glycosylase activity"/>
    <property type="evidence" value="ECO:0007669"/>
    <property type="project" value="UniProtKB-EC"/>
</dbReference>
<dbReference type="EMBL" id="JRKJ01000021">
    <property type="protein sequence ID" value="KGQ18144.1"/>
    <property type="molecule type" value="Genomic_DNA"/>
</dbReference>
<name>A0A0A2WYU9_9GAMM</name>
<keyword evidence="8" id="KW-0511">Multifunctional enzyme</keyword>
<keyword evidence="11" id="KW-0255">Endonuclease</keyword>
<evidence type="ECO:0000313" key="11">
    <source>
        <dbReference type="EMBL" id="KGQ18144.1"/>
    </source>
</evidence>
<evidence type="ECO:0000313" key="12">
    <source>
        <dbReference type="Proteomes" id="UP000030518"/>
    </source>
</evidence>
<evidence type="ECO:0000256" key="7">
    <source>
        <dbReference type="ARBA" id="ARBA00023239"/>
    </source>
</evidence>
<comment type="caution">
    <text evidence="11">The sequence shown here is derived from an EMBL/GenBank/DDBJ whole genome shotgun (WGS) entry which is preliminary data.</text>
</comment>
<dbReference type="Proteomes" id="UP000030518">
    <property type="component" value="Unassembled WGS sequence"/>
</dbReference>
<keyword evidence="3" id="KW-0227">DNA damage</keyword>
<dbReference type="PANTHER" id="PTHR22993">
    <property type="entry name" value="FORMAMIDOPYRIMIDINE-DNA GLYCOSYLASE"/>
    <property type="match status" value="1"/>
</dbReference>
<dbReference type="SMART" id="SM01232">
    <property type="entry name" value="H2TH"/>
    <property type="match status" value="1"/>
</dbReference>
<dbReference type="InterPro" id="IPR015886">
    <property type="entry name" value="H2TH_FPG"/>
</dbReference>
<dbReference type="SUPFAM" id="SSF46946">
    <property type="entry name" value="S13-like H2TH domain"/>
    <property type="match status" value="1"/>
</dbReference>
<keyword evidence="6" id="KW-0234">DNA repair</keyword>
<dbReference type="PATRIC" id="fig|1300345.3.peg.2569"/>
<dbReference type="GO" id="GO:0016829">
    <property type="term" value="F:lyase activity"/>
    <property type="evidence" value="ECO:0007669"/>
    <property type="project" value="UniProtKB-KW"/>
</dbReference>
<dbReference type="PROSITE" id="PS51068">
    <property type="entry name" value="FPG_CAT"/>
    <property type="match status" value="1"/>
</dbReference>
<keyword evidence="5" id="KW-0238">DNA-binding</keyword>
<dbReference type="CDD" id="cd08974">
    <property type="entry name" value="BaFpgNei_N_2"/>
    <property type="match status" value="1"/>
</dbReference>
<feature type="domain" description="Formamidopyrimidine-DNA glycosylase catalytic" evidence="10">
    <location>
        <begin position="2"/>
        <end position="95"/>
    </location>
</feature>
<dbReference type="SUPFAM" id="SSF81624">
    <property type="entry name" value="N-terminal domain of MutM-like DNA repair proteins"/>
    <property type="match status" value="1"/>
</dbReference>
<comment type="similarity">
    <text evidence="2">Belongs to the FPG family.</text>
</comment>
<gene>
    <name evidence="11" type="ORF">LF41_1498</name>
</gene>
<dbReference type="STRING" id="1300345.LF41_1498"/>
<keyword evidence="4" id="KW-0378">Hydrolase</keyword>
<evidence type="ECO:0000256" key="4">
    <source>
        <dbReference type="ARBA" id="ARBA00022801"/>
    </source>
</evidence>
<comment type="catalytic activity">
    <reaction evidence="1">
        <text>Hydrolysis of DNA containing ring-opened 7-methylguanine residues, releasing 2,6-diamino-4-hydroxy-5-(N-methyl)formamidopyrimidine.</text>
        <dbReference type="EC" id="3.2.2.23"/>
    </reaction>
</comment>
<keyword evidence="9" id="KW-0326">Glycosidase</keyword>
<protein>
    <submittedName>
        <fullName evidence="11">Endonuclease</fullName>
    </submittedName>
</protein>
<evidence type="ECO:0000259" key="10">
    <source>
        <dbReference type="PROSITE" id="PS51068"/>
    </source>
</evidence>
<dbReference type="eggNOG" id="COG0266">
    <property type="taxonomic scope" value="Bacteria"/>
</dbReference>
<dbReference type="GO" id="GO:0008270">
    <property type="term" value="F:zinc ion binding"/>
    <property type="evidence" value="ECO:0007669"/>
    <property type="project" value="InterPro"/>
</dbReference>
<dbReference type="InterPro" id="IPR010979">
    <property type="entry name" value="Ribosomal_uS13-like_H2TH"/>
</dbReference>
<accession>A0A0A2WYU9</accession>
<dbReference type="GO" id="GO:0003906">
    <property type="term" value="F:DNA-(apurinic or apyrimidinic site) endonuclease activity"/>
    <property type="evidence" value="ECO:0007669"/>
    <property type="project" value="InterPro"/>
</dbReference>
<evidence type="ECO:0000256" key="5">
    <source>
        <dbReference type="ARBA" id="ARBA00023125"/>
    </source>
</evidence>
<dbReference type="GO" id="GO:0006284">
    <property type="term" value="P:base-excision repair"/>
    <property type="evidence" value="ECO:0007669"/>
    <property type="project" value="InterPro"/>
</dbReference>
<dbReference type="InterPro" id="IPR012319">
    <property type="entry name" value="FPG_cat"/>
</dbReference>
<dbReference type="Pfam" id="PF06831">
    <property type="entry name" value="H2TH"/>
    <property type="match status" value="1"/>
</dbReference>
<evidence type="ECO:0000256" key="9">
    <source>
        <dbReference type="ARBA" id="ARBA00023295"/>
    </source>
</evidence>
<dbReference type="PANTHER" id="PTHR22993:SF9">
    <property type="entry name" value="FORMAMIDOPYRIMIDINE-DNA GLYCOSYLASE"/>
    <property type="match status" value="1"/>
</dbReference>
<dbReference type="RefSeq" id="WP_036170501.1">
    <property type="nucleotide sequence ID" value="NZ_JRKJ01000021.1"/>
</dbReference>
<dbReference type="Gene3D" id="1.10.8.50">
    <property type="match status" value="1"/>
</dbReference>
<evidence type="ECO:0000256" key="1">
    <source>
        <dbReference type="ARBA" id="ARBA00001668"/>
    </source>
</evidence>
<dbReference type="GO" id="GO:0003684">
    <property type="term" value="F:damaged DNA binding"/>
    <property type="evidence" value="ECO:0007669"/>
    <property type="project" value="InterPro"/>
</dbReference>
<keyword evidence="12" id="KW-1185">Reference proteome</keyword>
<dbReference type="InterPro" id="IPR035937">
    <property type="entry name" value="FPG_N"/>
</dbReference>
<dbReference type="AlphaFoldDB" id="A0A0A2WYU9"/>
<keyword evidence="7" id="KW-0456">Lyase</keyword>
<dbReference type="Gene3D" id="3.20.190.10">
    <property type="entry name" value="MutM-like, N-terminal"/>
    <property type="match status" value="1"/>
</dbReference>
<evidence type="ECO:0000256" key="2">
    <source>
        <dbReference type="ARBA" id="ARBA00009409"/>
    </source>
</evidence>
<proteinExistence type="inferred from homology"/>
<dbReference type="Pfam" id="PF01149">
    <property type="entry name" value="Fapy_DNA_glyco"/>
    <property type="match status" value="1"/>
</dbReference>
<evidence type="ECO:0000256" key="8">
    <source>
        <dbReference type="ARBA" id="ARBA00023268"/>
    </source>
</evidence>